<dbReference type="InterPro" id="IPR036877">
    <property type="entry name" value="SUI1_dom_sf"/>
</dbReference>
<dbReference type="GO" id="GO:0001731">
    <property type="term" value="P:formation of translation preinitiation complex"/>
    <property type="evidence" value="ECO:0007669"/>
    <property type="project" value="InterPro"/>
</dbReference>
<accession>A0AAJ8MIE8</accession>
<feature type="compositionally biased region" description="Polar residues" evidence="1">
    <location>
        <begin position="41"/>
        <end position="60"/>
    </location>
</feature>
<dbReference type="InterPro" id="IPR036885">
    <property type="entry name" value="SWIB_MDM2_dom_sf"/>
</dbReference>
<dbReference type="Pfam" id="PF26291">
    <property type="entry name" value="SWIB_eIF2D"/>
    <property type="match status" value="1"/>
</dbReference>
<dbReference type="AlphaFoldDB" id="A0AAJ8MIE8"/>
<feature type="domain" description="SUI1" evidence="2">
    <location>
        <begin position="590"/>
        <end position="666"/>
    </location>
</feature>
<evidence type="ECO:0000259" key="2">
    <source>
        <dbReference type="PROSITE" id="PS50296"/>
    </source>
</evidence>
<evidence type="ECO:0000313" key="3">
    <source>
        <dbReference type="EMBL" id="WWC62197.1"/>
    </source>
</evidence>
<dbReference type="Pfam" id="PF25304">
    <property type="entry name" value="WHD_eIF2D"/>
    <property type="match status" value="1"/>
</dbReference>
<organism evidence="3 4">
    <name type="scientific">Kwoniella dejecticola CBS 10117</name>
    <dbReference type="NCBI Taxonomy" id="1296121"/>
    <lineage>
        <taxon>Eukaryota</taxon>
        <taxon>Fungi</taxon>
        <taxon>Dikarya</taxon>
        <taxon>Basidiomycota</taxon>
        <taxon>Agaricomycotina</taxon>
        <taxon>Tremellomycetes</taxon>
        <taxon>Tremellales</taxon>
        <taxon>Cryptococcaceae</taxon>
        <taxon>Kwoniella</taxon>
    </lineage>
</organism>
<evidence type="ECO:0000256" key="1">
    <source>
        <dbReference type="SAM" id="MobiDB-lite"/>
    </source>
</evidence>
<dbReference type="CDD" id="cd11608">
    <property type="entry name" value="eIF2D_C"/>
    <property type="match status" value="1"/>
</dbReference>
<dbReference type="InterPro" id="IPR039757">
    <property type="entry name" value="EIF2D"/>
</dbReference>
<feature type="region of interest" description="Disordered" evidence="1">
    <location>
        <begin position="34"/>
        <end position="84"/>
    </location>
</feature>
<protein>
    <recommendedName>
        <fullName evidence="2">SUI1 domain-containing protein</fullName>
    </recommendedName>
</protein>
<dbReference type="SUPFAM" id="SSF47592">
    <property type="entry name" value="SWIB/MDM2 domain"/>
    <property type="match status" value="1"/>
</dbReference>
<gene>
    <name evidence="3" type="ORF">I303_104792</name>
</gene>
<feature type="compositionally biased region" description="Low complexity" evidence="1">
    <location>
        <begin position="313"/>
        <end position="325"/>
    </location>
</feature>
<reference evidence="3" key="2">
    <citation type="submission" date="2024-02" db="EMBL/GenBank/DDBJ databases">
        <title>Comparative genomics of Cryptococcus and Kwoniella reveals pathogenesis evolution and contrasting modes of karyotype evolution via chromosome fusion or intercentromeric recombination.</title>
        <authorList>
            <person name="Coelho M.A."/>
            <person name="David-Palma M."/>
            <person name="Shea T."/>
            <person name="Bowers K."/>
            <person name="McGinley-Smith S."/>
            <person name="Mohammad A.W."/>
            <person name="Gnirke A."/>
            <person name="Yurkov A.M."/>
            <person name="Nowrousian M."/>
            <person name="Sun S."/>
            <person name="Cuomo C.A."/>
            <person name="Heitman J."/>
        </authorList>
    </citation>
    <scope>NUCLEOTIDE SEQUENCE</scope>
    <source>
        <strain evidence="3">CBS 10117</strain>
    </source>
</reference>
<dbReference type="SUPFAM" id="SSF55159">
    <property type="entry name" value="eIF1-like"/>
    <property type="match status" value="1"/>
</dbReference>
<dbReference type="Gene3D" id="3.10.400.20">
    <property type="match status" value="1"/>
</dbReference>
<dbReference type="FunFam" id="3.30.780.10:FF:000008">
    <property type="entry name" value="eukaryotic translation initiation factor 2D"/>
    <property type="match status" value="1"/>
</dbReference>
<feature type="region of interest" description="Disordered" evidence="1">
    <location>
        <begin position="435"/>
        <end position="477"/>
    </location>
</feature>
<dbReference type="PROSITE" id="PS50296">
    <property type="entry name" value="SUI1"/>
    <property type="match status" value="1"/>
</dbReference>
<evidence type="ECO:0000313" key="4">
    <source>
        <dbReference type="Proteomes" id="UP000078595"/>
    </source>
</evidence>
<dbReference type="Gene3D" id="3.30.780.10">
    <property type="entry name" value="SUI1-like domain"/>
    <property type="match status" value="1"/>
</dbReference>
<dbReference type="PANTHER" id="PTHR12217:SF4">
    <property type="entry name" value="EUKARYOTIC TRANSLATION INITIATION FACTOR 2D"/>
    <property type="match status" value="1"/>
</dbReference>
<feature type="region of interest" description="Disordered" evidence="1">
    <location>
        <begin position="260"/>
        <end position="325"/>
    </location>
</feature>
<dbReference type="EMBL" id="CP144534">
    <property type="protein sequence ID" value="WWC62197.1"/>
    <property type="molecule type" value="Genomic_DNA"/>
</dbReference>
<dbReference type="InterPro" id="IPR001950">
    <property type="entry name" value="SUI1"/>
</dbReference>
<feature type="compositionally biased region" description="Polar residues" evidence="1">
    <location>
        <begin position="453"/>
        <end position="464"/>
    </location>
</feature>
<feature type="compositionally biased region" description="Basic and acidic residues" evidence="1">
    <location>
        <begin position="437"/>
        <end position="447"/>
    </location>
</feature>
<dbReference type="InterPro" id="IPR057429">
    <property type="entry name" value="WH_eIF2D"/>
</dbReference>
<dbReference type="Proteomes" id="UP000078595">
    <property type="component" value="Chromosome 5"/>
</dbReference>
<name>A0AAJ8MIE8_9TREE</name>
<dbReference type="Pfam" id="PF01253">
    <property type="entry name" value="SUI1"/>
    <property type="match status" value="1"/>
</dbReference>
<dbReference type="GO" id="GO:0003743">
    <property type="term" value="F:translation initiation factor activity"/>
    <property type="evidence" value="ECO:0007669"/>
    <property type="project" value="InterPro"/>
</dbReference>
<dbReference type="InterPro" id="IPR039759">
    <property type="entry name" value="eIF2D_SUI1"/>
</dbReference>
<proteinExistence type="predicted"/>
<dbReference type="PANTHER" id="PTHR12217">
    <property type="entry name" value="EUKARYOTIC TRANSLATION INITIATION FACTOR 2D"/>
    <property type="match status" value="1"/>
</dbReference>
<feature type="compositionally biased region" description="Pro residues" evidence="1">
    <location>
        <begin position="260"/>
        <end position="274"/>
    </location>
</feature>
<dbReference type="GeneID" id="28967926"/>
<reference evidence="3" key="1">
    <citation type="submission" date="2013-07" db="EMBL/GenBank/DDBJ databases">
        <authorList>
            <consortium name="The Broad Institute Genome Sequencing Platform"/>
            <person name="Cuomo C."/>
            <person name="Litvintseva A."/>
            <person name="Chen Y."/>
            <person name="Heitman J."/>
            <person name="Sun S."/>
            <person name="Springer D."/>
            <person name="Dromer F."/>
            <person name="Young S.K."/>
            <person name="Zeng Q."/>
            <person name="Gargeya S."/>
            <person name="Fitzgerald M."/>
            <person name="Abouelleil A."/>
            <person name="Alvarado L."/>
            <person name="Berlin A.M."/>
            <person name="Chapman S.B."/>
            <person name="Dewar J."/>
            <person name="Goldberg J."/>
            <person name="Griggs A."/>
            <person name="Gujja S."/>
            <person name="Hansen M."/>
            <person name="Howarth C."/>
            <person name="Imamovic A."/>
            <person name="Larimer J."/>
            <person name="McCowan C."/>
            <person name="Murphy C."/>
            <person name="Pearson M."/>
            <person name="Priest M."/>
            <person name="Roberts A."/>
            <person name="Saif S."/>
            <person name="Shea T."/>
            <person name="Sykes S."/>
            <person name="Wortman J."/>
            <person name="Nusbaum C."/>
            <person name="Birren B."/>
        </authorList>
    </citation>
    <scope>NUCLEOTIDE SEQUENCE</scope>
    <source>
        <strain evidence="3">CBS 10117</strain>
    </source>
</reference>
<dbReference type="RefSeq" id="XP_065825110.1">
    <property type="nucleotide sequence ID" value="XM_065969038.1"/>
</dbReference>
<dbReference type="KEGG" id="kdj:28967926"/>
<feature type="compositionally biased region" description="Low complexity" evidence="1">
    <location>
        <begin position="275"/>
        <end position="293"/>
    </location>
</feature>
<sequence length="682" mass="73769">MFKKPLSHQSNATPLRSSARRQLLNAIFEQYPSLLGKKQNETPVNPTTTHQPSGAGSENIETTDEKVTSTSAPGQESEGLSEKELGKLILPDGVRISNFETSAEVQGTFWLSPDGDPLWMTFGRNSKEYIPTLSLLSQPLPNPPLPILQLHNPLPPPILTGAPLFIPAVRNLSTPWLIPDIQEGQLVAFVSSASNGTANVQYIGVGRVVAKGGMRSALERRIDNLRNEGGEKEEGKFADILCIIDDHLWEMGNKPPLTPFELPIPPKALAPPPSSNQAGPSSSPRSSSSSSSPTARMNTLNIDDDRDEVKPNSESASDSTSAISSAPLTSSEISTLLSISLLQALTTLQPSLFPLPASLLYSAHVLPNRPAYIPKDKRDEVVIAKSEWKKLTKWMKEVSKEGLLKIKESKGEVIVQSFDPQHPSLQNHNEFTTVSQEEAKAAKKAARESQSAPASTAQNGTLSAAKSAGTGVPASAKGKEKDLLVIEELWKPTGAASSFWEAAGVDKSALHPPSEMKVALDSYLAKNNLVLPNDHRYILLDDELGRAVGLKKPEPGQKMARDEIMKKLKSGVSWNVSLGGVIKKGTLQPITMSVKTRQGRKTVTHVWGLETFDIDIDAFAEELRKKCAGSASVGLLPGSSPKLNLQEIQVQGSQVKLITESLANKGIPKKWIKEAEDSKKKK</sequence>
<dbReference type="InterPro" id="IPR058886">
    <property type="entry name" value="SWIB_eIF2D"/>
</dbReference>
<keyword evidence="4" id="KW-1185">Reference proteome</keyword>